<dbReference type="Gene3D" id="3.20.19.10">
    <property type="entry name" value="Aconitase, domain 4"/>
    <property type="match status" value="1"/>
</dbReference>
<dbReference type="AlphaFoldDB" id="A0A1X4NKV0"/>
<reference evidence="1 2" key="1">
    <citation type="submission" date="2014-03" db="EMBL/GenBank/DDBJ databases">
        <title>The draft genome sequence of Marivita geojedonensis KCTC 23882.</title>
        <authorList>
            <person name="Lai Q."/>
            <person name="Shao Z."/>
        </authorList>
    </citation>
    <scope>NUCLEOTIDE SEQUENCE [LARGE SCALE GENOMIC DNA]</scope>
    <source>
        <strain evidence="1 2">DPG-138</strain>
    </source>
</reference>
<dbReference type="InterPro" id="IPR015928">
    <property type="entry name" value="Aconitase/3IPM_dehydase_swvl"/>
</dbReference>
<protein>
    <submittedName>
        <fullName evidence="1">Uncharacterized protein</fullName>
    </submittedName>
</protein>
<accession>A0A1X4NKV0</accession>
<dbReference type="EMBL" id="JFKC01000008">
    <property type="protein sequence ID" value="OSQ50916.1"/>
    <property type="molecule type" value="Genomic_DNA"/>
</dbReference>
<gene>
    <name evidence="1" type="ORF">MGEO_10815</name>
</gene>
<keyword evidence="2" id="KW-1185">Reference proteome</keyword>
<proteinExistence type="predicted"/>
<dbReference type="STRING" id="1123756.MGEO_10815"/>
<sequence length="98" mass="10611">MENRCRIFHANLINAGILPLIATVEAQPALASADQVSLDFDAVQSDAPVKVDIGEQSFRLTHQLTARDCETLRLGGLLARLSGQHASRTRQTSGKQVT</sequence>
<evidence type="ECO:0000313" key="2">
    <source>
        <dbReference type="Proteomes" id="UP000193926"/>
    </source>
</evidence>
<dbReference type="RefSeq" id="WP_085637122.1">
    <property type="nucleotide sequence ID" value="NZ_JFKC01000008.1"/>
</dbReference>
<evidence type="ECO:0000313" key="1">
    <source>
        <dbReference type="EMBL" id="OSQ50916.1"/>
    </source>
</evidence>
<dbReference type="SUPFAM" id="SSF52016">
    <property type="entry name" value="LeuD/IlvD-like"/>
    <property type="match status" value="1"/>
</dbReference>
<dbReference type="Proteomes" id="UP000193926">
    <property type="component" value="Unassembled WGS sequence"/>
</dbReference>
<comment type="caution">
    <text evidence="1">The sequence shown here is derived from an EMBL/GenBank/DDBJ whole genome shotgun (WGS) entry which is preliminary data.</text>
</comment>
<organism evidence="1 2">
    <name type="scientific">Marivita geojedonensis</name>
    <dbReference type="NCBI Taxonomy" id="1123756"/>
    <lineage>
        <taxon>Bacteria</taxon>
        <taxon>Pseudomonadati</taxon>
        <taxon>Pseudomonadota</taxon>
        <taxon>Alphaproteobacteria</taxon>
        <taxon>Rhodobacterales</taxon>
        <taxon>Roseobacteraceae</taxon>
        <taxon>Marivita</taxon>
    </lineage>
</organism>
<name>A0A1X4NKV0_9RHOB</name>